<dbReference type="Proteomes" id="UP000242754">
    <property type="component" value="Unassembled WGS sequence"/>
</dbReference>
<evidence type="ECO:0000256" key="2">
    <source>
        <dbReference type="ARBA" id="ARBA00022679"/>
    </source>
</evidence>
<dbReference type="EMBL" id="FJNE01000004">
    <property type="protein sequence ID" value="CZQ92641.1"/>
    <property type="molecule type" value="Genomic_DNA"/>
</dbReference>
<sequence length="187" mass="21487">MSKVKVNPFAEGQSVTLEEMLEVRENRVSTQRELLSSQKEDSLLMAIMNIPGPVKNNLHLEKAFNAVLERIEEVLSNHLPQASLYRNLKTGAEYYFLSPLTPKELKQKMVMIEETHPYGRLFDLDVLWLEGDSLKSISRTELGLPTRRCFICNRDAKDCGRSRRHSIIEMQDTISKIINEGSDQLHD</sequence>
<dbReference type="AlphaFoldDB" id="A0A143YNG0"/>
<comment type="catalytic activity">
    <reaction evidence="4">
        <text>apo-[citrate lyase ACP] + 2'-(5''-triphospho-alpha-D-ribosyl)-3'-dephospho-CoA = holo-[citrate lyase ACP] + diphosphate</text>
        <dbReference type="Rhea" id="RHEA:16333"/>
        <dbReference type="Rhea" id="RHEA-COMP:10157"/>
        <dbReference type="Rhea" id="RHEA-COMP:10158"/>
        <dbReference type="ChEBI" id="CHEBI:29999"/>
        <dbReference type="ChEBI" id="CHEBI:33019"/>
        <dbReference type="ChEBI" id="CHEBI:61378"/>
        <dbReference type="ChEBI" id="CHEBI:82683"/>
        <dbReference type="EC" id="2.7.7.61"/>
    </reaction>
</comment>
<keyword evidence="2 5" id="KW-0808">Transferase</keyword>
<dbReference type="RefSeq" id="WP_087033110.1">
    <property type="nucleotide sequence ID" value="NZ_FJNE01000004.1"/>
</dbReference>
<dbReference type="NCBIfam" id="TIGR03124">
    <property type="entry name" value="citrate_citX"/>
    <property type="match status" value="1"/>
</dbReference>
<dbReference type="EC" id="2.7.7.61" evidence="1"/>
<dbReference type="STRING" id="140314.SAMN04488076_11628"/>
<dbReference type="GO" id="GO:0050519">
    <property type="term" value="F:holo-citrate lyase synthase activity"/>
    <property type="evidence" value="ECO:0007669"/>
    <property type="project" value="UniProtKB-EC"/>
</dbReference>
<dbReference type="Pfam" id="PF03802">
    <property type="entry name" value="CitX"/>
    <property type="match status" value="1"/>
</dbReference>
<dbReference type="NCBIfam" id="NF002383">
    <property type="entry name" value="PRK01392.1"/>
    <property type="match status" value="1"/>
</dbReference>
<gene>
    <name evidence="5" type="ORF">Tpal_1522</name>
</gene>
<evidence type="ECO:0000256" key="3">
    <source>
        <dbReference type="ARBA" id="ARBA00022695"/>
    </source>
</evidence>
<accession>A0A143YNG0</accession>
<evidence type="ECO:0000256" key="1">
    <source>
        <dbReference type="ARBA" id="ARBA00012524"/>
    </source>
</evidence>
<dbReference type="GO" id="GO:0016829">
    <property type="term" value="F:lyase activity"/>
    <property type="evidence" value="ECO:0007669"/>
    <property type="project" value="UniProtKB-KW"/>
</dbReference>
<keyword evidence="3" id="KW-0548">Nucleotidyltransferase</keyword>
<keyword evidence="6" id="KW-1185">Reference proteome</keyword>
<evidence type="ECO:0000313" key="6">
    <source>
        <dbReference type="Proteomes" id="UP000242754"/>
    </source>
</evidence>
<name>A0A143YNG0_9LACT</name>
<keyword evidence="5" id="KW-0456">Lyase</keyword>
<proteinExistence type="predicted"/>
<organism evidence="5 6">
    <name type="scientific">Trichococcus palustris</name>
    <dbReference type="NCBI Taxonomy" id="140314"/>
    <lineage>
        <taxon>Bacteria</taxon>
        <taxon>Bacillati</taxon>
        <taxon>Bacillota</taxon>
        <taxon>Bacilli</taxon>
        <taxon>Lactobacillales</taxon>
        <taxon>Carnobacteriaceae</taxon>
        <taxon>Trichococcus</taxon>
    </lineage>
</organism>
<reference evidence="5 6" key="1">
    <citation type="submission" date="2016-02" db="EMBL/GenBank/DDBJ databases">
        <authorList>
            <person name="Wen L."/>
            <person name="He K."/>
            <person name="Yang H."/>
        </authorList>
    </citation>
    <scope>NUCLEOTIDE SEQUENCE [LARGE SCALE GENOMIC DNA]</scope>
    <source>
        <strain evidence="5">Trichococcus palustris</strain>
    </source>
</reference>
<dbReference type="InterPro" id="IPR005551">
    <property type="entry name" value="CitX"/>
</dbReference>
<evidence type="ECO:0000256" key="4">
    <source>
        <dbReference type="ARBA" id="ARBA00048574"/>
    </source>
</evidence>
<dbReference type="OrthoDB" id="3196716at2"/>
<evidence type="ECO:0000313" key="5">
    <source>
        <dbReference type="EMBL" id="CZQ92641.1"/>
    </source>
</evidence>
<protein>
    <recommendedName>
        <fullName evidence="1">citrate lyase holo-[acyl-carrier protein] synthase</fullName>
        <ecNumber evidence="1">2.7.7.61</ecNumber>
    </recommendedName>
</protein>
<dbReference type="GO" id="GO:0051191">
    <property type="term" value="P:prosthetic group biosynthetic process"/>
    <property type="evidence" value="ECO:0007669"/>
    <property type="project" value="InterPro"/>
</dbReference>